<dbReference type="EMBL" id="JACRTB010000054">
    <property type="protein sequence ID" value="MBC8577816.1"/>
    <property type="molecule type" value="Genomic_DNA"/>
</dbReference>
<accession>A0ABR7NN22</accession>
<evidence type="ECO:0000313" key="1">
    <source>
        <dbReference type="EMBL" id="MBC8577816.1"/>
    </source>
</evidence>
<comment type="caution">
    <text evidence="1">The sequence shown here is derived from an EMBL/GenBank/DDBJ whole genome shotgun (WGS) entry which is preliminary data.</text>
</comment>
<name>A0ABR7NN22_9FIRM</name>
<sequence>MLDVGAKAEQAIAKAEKAVMVYARPDKAHWTEDMAASIARLASVTGWTPSGLRGSLCAELEQAAGRPNIDAGLSRLRERMKKNGMRHRDAMALNKLDAVAAGGKLRVIFEGIVRKRLAQ</sequence>
<dbReference type="RefSeq" id="WP_262401162.1">
    <property type="nucleotide sequence ID" value="NZ_JACRTB010000054.1"/>
</dbReference>
<dbReference type="Proteomes" id="UP000658131">
    <property type="component" value="Unassembled WGS sequence"/>
</dbReference>
<protein>
    <submittedName>
        <fullName evidence="1">Uncharacterized protein</fullName>
    </submittedName>
</protein>
<keyword evidence="2" id="KW-1185">Reference proteome</keyword>
<proteinExistence type="predicted"/>
<gene>
    <name evidence="1" type="ORF">H8717_15630</name>
</gene>
<evidence type="ECO:0000313" key="2">
    <source>
        <dbReference type="Proteomes" id="UP000658131"/>
    </source>
</evidence>
<organism evidence="1 2">
    <name type="scientific">Yanshouia hominis</name>
    <dbReference type="NCBI Taxonomy" id="2763673"/>
    <lineage>
        <taxon>Bacteria</taxon>
        <taxon>Bacillati</taxon>
        <taxon>Bacillota</taxon>
        <taxon>Clostridia</taxon>
        <taxon>Eubacteriales</taxon>
        <taxon>Oscillospiraceae</taxon>
        <taxon>Yanshouia</taxon>
    </lineage>
</organism>
<reference evidence="1 2" key="1">
    <citation type="submission" date="2020-08" db="EMBL/GenBank/DDBJ databases">
        <title>Genome public.</title>
        <authorList>
            <person name="Liu C."/>
            <person name="Sun Q."/>
        </authorList>
    </citation>
    <scope>NUCLEOTIDE SEQUENCE [LARGE SCALE GENOMIC DNA]</scope>
    <source>
        <strain evidence="1 2">BX1</strain>
    </source>
</reference>